<name>A0AAD9FPU6_PAPLA</name>
<feature type="transmembrane region" description="Helical" evidence="7">
    <location>
        <begin position="220"/>
        <end position="238"/>
    </location>
</feature>
<dbReference type="InterPro" id="IPR036259">
    <property type="entry name" value="MFS_trans_sf"/>
</dbReference>
<feature type="transmembrane region" description="Helical" evidence="7">
    <location>
        <begin position="65"/>
        <end position="82"/>
    </location>
</feature>
<evidence type="ECO:0000256" key="4">
    <source>
        <dbReference type="ARBA" id="ARBA00022989"/>
    </source>
</evidence>
<comment type="caution">
    <text evidence="9">The sequence shown here is derived from an EMBL/GenBank/DDBJ whole genome shotgun (WGS) entry which is preliminary data.</text>
</comment>
<keyword evidence="3 7" id="KW-0812">Transmembrane</keyword>
<evidence type="ECO:0000259" key="8">
    <source>
        <dbReference type="PROSITE" id="PS50850"/>
    </source>
</evidence>
<feature type="transmembrane region" description="Helical" evidence="7">
    <location>
        <begin position="120"/>
        <end position="139"/>
    </location>
</feature>
<evidence type="ECO:0000313" key="10">
    <source>
        <dbReference type="Proteomes" id="UP001182556"/>
    </source>
</evidence>
<dbReference type="GO" id="GO:0005886">
    <property type="term" value="C:plasma membrane"/>
    <property type="evidence" value="ECO:0007669"/>
    <property type="project" value="TreeGrafter"/>
</dbReference>
<sequence length="530" mass="56787">MSRGETQPLIQKPDGPEVLLSPSRKRILVLTTLVTTFLGTLDLTIVATCIPTISSELRTADQEAWIGTAYLWSNVTFTPLYGRLSDLIGRRGAYLQALVLFTLGTILCGCAPNFTTLVFARFVAGMGGGGMGTVASVLIGEHFPPADRGFYQGLSFAVFGAGMGLGGPIGGWLTQNFGWRAAFYAQVPIALAAVVLVNLVVPRGTTHGYSMGKALSQLDFGGSITLLLSIGALLQLLARSAGVTPVSQDPVSIAMAIAFIVFFLAFIYVELKVAIRPVLPLSLLSRRTPLCVGIIAAGIAIVNFNMIYHLPTIFEIVFQESLSRSGAHLLPNSIAMTLSAPLVGLVVKKTLRYKWATVVCCAGPVLSMALLAQLDTRSSFAVRWLGVVPMGAGFSGLLTLTLIAMLNAVERKDIATATGFVFVWRSLGQVFGVGLSSAVYQFSLARELTERFDDPETIDRLRHASKAIHSLPPHAQAIARSAFHIALRNTFLFGLAGALVVFLTSFWIGNEKLPAPEQVKTVAQDEEEAR</sequence>
<feature type="domain" description="Major facilitator superfamily (MFS) profile" evidence="8">
    <location>
        <begin position="28"/>
        <end position="513"/>
    </location>
</feature>
<evidence type="ECO:0000256" key="3">
    <source>
        <dbReference type="ARBA" id="ARBA00022692"/>
    </source>
</evidence>
<feature type="transmembrane region" description="Helical" evidence="7">
    <location>
        <begin position="181"/>
        <end position="200"/>
    </location>
</feature>
<feature type="transmembrane region" description="Helical" evidence="7">
    <location>
        <begin position="151"/>
        <end position="169"/>
    </location>
</feature>
<dbReference type="GO" id="GO:0015174">
    <property type="term" value="F:basic amino acid transmembrane transporter activity"/>
    <property type="evidence" value="ECO:0007669"/>
    <property type="project" value="TreeGrafter"/>
</dbReference>
<dbReference type="Gene3D" id="1.20.1720.10">
    <property type="entry name" value="Multidrug resistance protein D"/>
    <property type="match status" value="1"/>
</dbReference>
<evidence type="ECO:0000256" key="6">
    <source>
        <dbReference type="ARBA" id="ARBA00044273"/>
    </source>
</evidence>
<evidence type="ECO:0000256" key="1">
    <source>
        <dbReference type="ARBA" id="ARBA00004127"/>
    </source>
</evidence>
<dbReference type="PROSITE" id="PS00217">
    <property type="entry name" value="SUGAR_TRANSPORT_2"/>
    <property type="match status" value="1"/>
</dbReference>
<keyword evidence="4 7" id="KW-1133">Transmembrane helix</keyword>
<protein>
    <recommendedName>
        <fullName evidence="6">MFS-type drug efflux transporter P55</fullName>
    </recommendedName>
</protein>
<dbReference type="EMBL" id="JAODAN010000012">
    <property type="protein sequence ID" value="KAK1920952.1"/>
    <property type="molecule type" value="Genomic_DNA"/>
</dbReference>
<evidence type="ECO:0000313" key="9">
    <source>
        <dbReference type="EMBL" id="KAK1920952.1"/>
    </source>
</evidence>
<keyword evidence="10" id="KW-1185">Reference proteome</keyword>
<evidence type="ECO:0000256" key="5">
    <source>
        <dbReference type="ARBA" id="ARBA00023136"/>
    </source>
</evidence>
<dbReference type="Proteomes" id="UP001182556">
    <property type="component" value="Unassembled WGS sequence"/>
</dbReference>
<dbReference type="InterPro" id="IPR005829">
    <property type="entry name" value="Sugar_transporter_CS"/>
</dbReference>
<comment type="subcellular location">
    <subcellularLocation>
        <location evidence="1">Endomembrane system</location>
        <topology evidence="1">Multi-pass membrane protein</topology>
    </subcellularLocation>
</comment>
<dbReference type="Gene3D" id="1.20.1250.20">
    <property type="entry name" value="MFS general substrate transporter like domains"/>
    <property type="match status" value="1"/>
</dbReference>
<dbReference type="PANTHER" id="PTHR23501:SF191">
    <property type="entry name" value="VACUOLAR BASIC AMINO ACID TRANSPORTER 4"/>
    <property type="match status" value="1"/>
</dbReference>
<dbReference type="PROSITE" id="PS50850">
    <property type="entry name" value="MFS"/>
    <property type="match status" value="1"/>
</dbReference>
<dbReference type="GO" id="GO:0000329">
    <property type="term" value="C:fungal-type vacuole membrane"/>
    <property type="evidence" value="ECO:0007669"/>
    <property type="project" value="TreeGrafter"/>
</dbReference>
<dbReference type="Pfam" id="PF07690">
    <property type="entry name" value="MFS_1"/>
    <property type="match status" value="1"/>
</dbReference>
<dbReference type="InterPro" id="IPR011701">
    <property type="entry name" value="MFS"/>
</dbReference>
<proteinExistence type="predicted"/>
<organism evidence="9 10">
    <name type="scientific">Papiliotrema laurentii</name>
    <name type="common">Cryptococcus laurentii</name>
    <dbReference type="NCBI Taxonomy" id="5418"/>
    <lineage>
        <taxon>Eukaryota</taxon>
        <taxon>Fungi</taxon>
        <taxon>Dikarya</taxon>
        <taxon>Basidiomycota</taxon>
        <taxon>Agaricomycotina</taxon>
        <taxon>Tremellomycetes</taxon>
        <taxon>Tremellales</taxon>
        <taxon>Rhynchogastremaceae</taxon>
        <taxon>Papiliotrema</taxon>
    </lineage>
</organism>
<feature type="transmembrane region" description="Helical" evidence="7">
    <location>
        <begin position="329"/>
        <end position="347"/>
    </location>
</feature>
<evidence type="ECO:0000256" key="2">
    <source>
        <dbReference type="ARBA" id="ARBA00022448"/>
    </source>
</evidence>
<dbReference type="InterPro" id="IPR020846">
    <property type="entry name" value="MFS_dom"/>
</dbReference>
<feature type="transmembrane region" description="Helical" evidence="7">
    <location>
        <begin position="490"/>
        <end position="508"/>
    </location>
</feature>
<dbReference type="GO" id="GO:0012505">
    <property type="term" value="C:endomembrane system"/>
    <property type="evidence" value="ECO:0007669"/>
    <property type="project" value="UniProtKB-SubCell"/>
</dbReference>
<feature type="transmembrane region" description="Helical" evidence="7">
    <location>
        <begin position="290"/>
        <end position="309"/>
    </location>
</feature>
<dbReference type="AlphaFoldDB" id="A0AAD9FPU6"/>
<feature type="transmembrane region" description="Helical" evidence="7">
    <location>
        <begin position="384"/>
        <end position="406"/>
    </location>
</feature>
<feature type="transmembrane region" description="Helical" evidence="7">
    <location>
        <begin position="250"/>
        <end position="269"/>
    </location>
</feature>
<keyword evidence="2" id="KW-0813">Transport</keyword>
<keyword evidence="5 7" id="KW-0472">Membrane</keyword>
<feature type="transmembrane region" description="Helical" evidence="7">
    <location>
        <begin position="94"/>
        <end position="114"/>
    </location>
</feature>
<accession>A0AAD9FPU6</accession>
<gene>
    <name evidence="9" type="ORF">DB88DRAFT_501641</name>
</gene>
<dbReference type="PANTHER" id="PTHR23501">
    <property type="entry name" value="MAJOR FACILITATOR SUPERFAMILY"/>
    <property type="match status" value="1"/>
</dbReference>
<dbReference type="SUPFAM" id="SSF103473">
    <property type="entry name" value="MFS general substrate transporter"/>
    <property type="match status" value="1"/>
</dbReference>
<feature type="transmembrane region" description="Helical" evidence="7">
    <location>
        <begin position="27"/>
        <end position="53"/>
    </location>
</feature>
<evidence type="ECO:0000256" key="7">
    <source>
        <dbReference type="SAM" id="Phobius"/>
    </source>
</evidence>
<reference evidence="9" key="1">
    <citation type="submission" date="2023-02" db="EMBL/GenBank/DDBJ databases">
        <title>Identification and recombinant expression of a fungal hydrolase from Papiliotrema laurentii that hydrolyzes apple cutin and clears colloidal polyester polyurethane.</title>
        <authorList>
            <consortium name="DOE Joint Genome Institute"/>
            <person name="Roman V.A."/>
            <person name="Bojanowski C."/>
            <person name="Crable B.R."/>
            <person name="Wagner D.N."/>
            <person name="Hung C.S."/>
            <person name="Nadeau L.J."/>
            <person name="Schratz L."/>
            <person name="Haridas S."/>
            <person name="Pangilinan J."/>
            <person name="Lipzen A."/>
            <person name="Na H."/>
            <person name="Yan M."/>
            <person name="Ng V."/>
            <person name="Grigoriev I.V."/>
            <person name="Spatafora J.W."/>
            <person name="Barlow D."/>
            <person name="Biffinger J."/>
            <person name="Kelley-Loughnane N."/>
            <person name="Varaljay V.A."/>
            <person name="Crookes-Goodson W.J."/>
        </authorList>
    </citation>
    <scope>NUCLEOTIDE SEQUENCE</scope>
    <source>
        <strain evidence="9">5307AH</strain>
    </source>
</reference>